<dbReference type="AlphaFoldDB" id="A0A6P5YKV4"/>
<evidence type="ECO:0000256" key="18">
    <source>
        <dbReference type="SAM" id="SignalP"/>
    </source>
</evidence>
<dbReference type="Pfam" id="PF00332">
    <property type="entry name" value="Glyco_hydro_17"/>
    <property type="match status" value="1"/>
</dbReference>
<accession>A0A6P5YKV4</accession>
<keyword evidence="6" id="KW-0336">GPI-anchor</keyword>
<keyword evidence="17" id="KW-0812">Transmembrane</keyword>
<keyword evidence="9" id="KW-0611">Plant defense</keyword>
<evidence type="ECO:0000256" key="7">
    <source>
        <dbReference type="ARBA" id="ARBA00022729"/>
    </source>
</evidence>
<evidence type="ECO:0000256" key="4">
    <source>
        <dbReference type="ARBA" id="ARBA00012780"/>
    </source>
</evidence>
<evidence type="ECO:0000256" key="3">
    <source>
        <dbReference type="ARBA" id="ARBA00008773"/>
    </source>
</evidence>
<evidence type="ECO:0000256" key="11">
    <source>
        <dbReference type="ARBA" id="ARBA00023157"/>
    </source>
</evidence>
<keyword evidence="17" id="KW-1133">Transmembrane helix</keyword>
<dbReference type="RefSeq" id="XP_022741143.1">
    <property type="nucleotide sequence ID" value="XM_022885408.1"/>
</dbReference>
<evidence type="ECO:0000256" key="2">
    <source>
        <dbReference type="ARBA" id="ARBA00004609"/>
    </source>
</evidence>
<dbReference type="GeneID" id="111292816"/>
<dbReference type="EC" id="3.2.1.39" evidence="4"/>
<dbReference type="Gene3D" id="3.20.20.80">
    <property type="entry name" value="Glycosidases"/>
    <property type="match status" value="1"/>
</dbReference>
<comment type="similarity">
    <text evidence="3 15">Belongs to the glycosyl hydrolase 17 family.</text>
</comment>
<feature type="chain" id="PRO_5027952595" description="glucan endo-1,3-beta-D-glucosidase" evidence="18">
    <location>
        <begin position="19"/>
        <end position="476"/>
    </location>
</feature>
<evidence type="ECO:0000256" key="5">
    <source>
        <dbReference type="ARBA" id="ARBA00022475"/>
    </source>
</evidence>
<evidence type="ECO:0000259" key="19">
    <source>
        <dbReference type="SMART" id="SM00768"/>
    </source>
</evidence>
<dbReference type="Proteomes" id="UP000515121">
    <property type="component" value="Unplaced"/>
</dbReference>
<dbReference type="Gene3D" id="1.20.58.1040">
    <property type="match status" value="1"/>
</dbReference>
<evidence type="ECO:0000256" key="15">
    <source>
        <dbReference type="RuleBase" id="RU004335"/>
    </source>
</evidence>
<keyword evidence="8 16" id="KW-0378">Hydrolase</keyword>
<keyword evidence="11" id="KW-1015">Disulfide bond</keyword>
<protein>
    <recommendedName>
        <fullName evidence="4">glucan endo-1,3-beta-D-glucosidase</fullName>
        <ecNumber evidence="4">3.2.1.39</ecNumber>
    </recommendedName>
</protein>
<keyword evidence="5" id="KW-1003">Cell membrane</keyword>
<feature type="domain" description="X8" evidence="19">
    <location>
        <begin position="360"/>
        <end position="443"/>
    </location>
</feature>
<evidence type="ECO:0000256" key="16">
    <source>
        <dbReference type="RuleBase" id="RU004336"/>
    </source>
</evidence>
<dbReference type="SMART" id="SM00768">
    <property type="entry name" value="X8"/>
    <property type="match status" value="1"/>
</dbReference>
<dbReference type="PANTHER" id="PTHR32227">
    <property type="entry name" value="GLUCAN ENDO-1,3-BETA-GLUCOSIDASE BG1-RELATED-RELATED"/>
    <property type="match status" value="1"/>
</dbReference>
<dbReference type="GO" id="GO:0098552">
    <property type="term" value="C:side of membrane"/>
    <property type="evidence" value="ECO:0007669"/>
    <property type="project" value="UniProtKB-KW"/>
</dbReference>
<evidence type="ECO:0000256" key="6">
    <source>
        <dbReference type="ARBA" id="ARBA00022622"/>
    </source>
</evidence>
<dbReference type="InterPro" id="IPR000490">
    <property type="entry name" value="Glyco_hydro_17"/>
</dbReference>
<dbReference type="GO" id="GO:0042973">
    <property type="term" value="F:glucan endo-1,3-beta-D-glucosidase activity"/>
    <property type="evidence" value="ECO:0007669"/>
    <property type="project" value="UniProtKB-EC"/>
</dbReference>
<evidence type="ECO:0000256" key="14">
    <source>
        <dbReference type="ARBA" id="ARBA00023295"/>
    </source>
</evidence>
<dbReference type="FunFam" id="3.20.20.80:FF:000008">
    <property type="entry name" value="Glucan endo-1,3-beta-glucosidase 5"/>
    <property type="match status" value="1"/>
</dbReference>
<dbReference type="InterPro" id="IPR044965">
    <property type="entry name" value="Glyco_hydro_17_plant"/>
</dbReference>
<evidence type="ECO:0000256" key="9">
    <source>
        <dbReference type="ARBA" id="ARBA00022821"/>
    </source>
</evidence>
<evidence type="ECO:0000256" key="8">
    <source>
        <dbReference type="ARBA" id="ARBA00022801"/>
    </source>
</evidence>
<dbReference type="PROSITE" id="PS00587">
    <property type="entry name" value="GLYCOSYL_HYDROL_F17"/>
    <property type="match status" value="1"/>
</dbReference>
<dbReference type="Pfam" id="PF07983">
    <property type="entry name" value="X8"/>
    <property type="match status" value="1"/>
</dbReference>
<sequence>MALLWACTLILVAAGVVADNNIGVNWGMMSTHPLHPSIVVRLLKDNGMKKVKLFDSDSWTVGYLSGTDIEVMVGIPNDQLETLAHHRAAKDWVKENLIRHLHDGGVNIKYVSVGNEPFLRTYDGSFTNQTFPALKNIQNALNHAGVGDKIKATIPFNADVFQSGSNKPSGGVFRDDIKDLMTQIVHYYKDNGIPFVVNIYPFLSLHLNSDFPQNFAFFDGGHSIDDKNVQYNNVFDANYDTLVWALKKAGVPDLKIIVGEVGWPTDGNKYANRDNAKKFYDGLFKKLASNKGTPLRPGKMEVYIFGLFDEDKKSIEPGNFERHWGIFEFDGKPKFPMDFSGKGNDKALVAAKGVQYLPKQWCVYNKDASDLEALARQMSWACSHSDCTCLQEGSSCFTLENKRRISYAFNIYYQTNDQDVEACNFEGLAKVVKEDPSTNTCKFPIQIVSAGERRLSFAYGAIAAFLSVVSLFTWLL</sequence>
<evidence type="ECO:0000256" key="17">
    <source>
        <dbReference type="SAM" id="Phobius"/>
    </source>
</evidence>
<keyword evidence="20" id="KW-1185">Reference proteome</keyword>
<evidence type="ECO:0000313" key="21">
    <source>
        <dbReference type="RefSeq" id="XP_022741143.1"/>
    </source>
</evidence>
<dbReference type="KEGG" id="dzi:111292816"/>
<gene>
    <name evidence="21" type="primary">LOC111292816</name>
</gene>
<dbReference type="InterPro" id="IPR017853">
    <property type="entry name" value="GH"/>
</dbReference>
<dbReference type="FunFam" id="1.20.58.1040:FF:000002">
    <property type="entry name" value="Glucan endo-1,3-beta-glucosidase 8"/>
    <property type="match status" value="1"/>
</dbReference>
<keyword evidence="7 18" id="KW-0732">Signal</keyword>
<dbReference type="GO" id="GO:0006952">
    <property type="term" value="P:defense response"/>
    <property type="evidence" value="ECO:0007669"/>
    <property type="project" value="UniProtKB-KW"/>
</dbReference>
<reference evidence="21" key="1">
    <citation type="submission" date="2025-08" db="UniProtKB">
        <authorList>
            <consortium name="RefSeq"/>
        </authorList>
    </citation>
    <scope>IDENTIFICATION</scope>
    <source>
        <tissue evidence="21">Fruit stalk</tissue>
    </source>
</reference>
<name>A0A6P5YKV4_DURZI</name>
<comment type="catalytic activity">
    <reaction evidence="1">
        <text>Hydrolysis of (1-&gt;3)-beta-D-glucosidic linkages in (1-&gt;3)-beta-D-glucans.</text>
        <dbReference type="EC" id="3.2.1.39"/>
    </reaction>
</comment>
<keyword evidence="14 16" id="KW-0326">Glycosidase</keyword>
<evidence type="ECO:0000313" key="20">
    <source>
        <dbReference type="Proteomes" id="UP000515121"/>
    </source>
</evidence>
<organism evidence="20 21">
    <name type="scientific">Durio zibethinus</name>
    <name type="common">Durian</name>
    <dbReference type="NCBI Taxonomy" id="66656"/>
    <lineage>
        <taxon>Eukaryota</taxon>
        <taxon>Viridiplantae</taxon>
        <taxon>Streptophyta</taxon>
        <taxon>Embryophyta</taxon>
        <taxon>Tracheophyta</taxon>
        <taxon>Spermatophyta</taxon>
        <taxon>Magnoliopsida</taxon>
        <taxon>eudicotyledons</taxon>
        <taxon>Gunneridae</taxon>
        <taxon>Pentapetalae</taxon>
        <taxon>rosids</taxon>
        <taxon>malvids</taxon>
        <taxon>Malvales</taxon>
        <taxon>Malvaceae</taxon>
        <taxon>Helicteroideae</taxon>
        <taxon>Durio</taxon>
    </lineage>
</organism>
<feature type="signal peptide" evidence="18">
    <location>
        <begin position="1"/>
        <end position="18"/>
    </location>
</feature>
<keyword evidence="12" id="KW-0325">Glycoprotein</keyword>
<dbReference type="InterPro" id="IPR012946">
    <property type="entry name" value="X8"/>
</dbReference>
<evidence type="ECO:0000256" key="10">
    <source>
        <dbReference type="ARBA" id="ARBA00023136"/>
    </source>
</evidence>
<dbReference type="OrthoDB" id="408788at2759"/>
<evidence type="ECO:0000256" key="12">
    <source>
        <dbReference type="ARBA" id="ARBA00023180"/>
    </source>
</evidence>
<evidence type="ECO:0000256" key="13">
    <source>
        <dbReference type="ARBA" id="ARBA00023288"/>
    </source>
</evidence>
<keyword evidence="13" id="KW-0449">Lipoprotein</keyword>
<feature type="transmembrane region" description="Helical" evidence="17">
    <location>
        <begin position="457"/>
        <end position="475"/>
    </location>
</feature>
<evidence type="ECO:0000256" key="1">
    <source>
        <dbReference type="ARBA" id="ARBA00000382"/>
    </source>
</evidence>
<keyword evidence="10 17" id="KW-0472">Membrane</keyword>
<proteinExistence type="inferred from homology"/>
<dbReference type="SUPFAM" id="SSF51445">
    <property type="entry name" value="(Trans)glycosidases"/>
    <property type="match status" value="1"/>
</dbReference>
<comment type="subcellular location">
    <subcellularLocation>
        <location evidence="2">Cell membrane</location>
        <topology evidence="2">Lipid-anchor</topology>
        <topology evidence="2">GPI-anchor</topology>
    </subcellularLocation>
</comment>
<dbReference type="GO" id="GO:0005886">
    <property type="term" value="C:plasma membrane"/>
    <property type="evidence" value="ECO:0007669"/>
    <property type="project" value="UniProtKB-SubCell"/>
</dbReference>
<dbReference type="GO" id="GO:0005975">
    <property type="term" value="P:carbohydrate metabolic process"/>
    <property type="evidence" value="ECO:0007669"/>
    <property type="project" value="InterPro"/>
</dbReference>